<feature type="compositionally biased region" description="Basic and acidic residues" evidence="1">
    <location>
        <begin position="34"/>
        <end position="48"/>
    </location>
</feature>
<dbReference type="InterPro" id="IPR000467">
    <property type="entry name" value="G_patch_dom"/>
</dbReference>
<sequence length="120" mass="13009">MEMLLYQSNTPYKERAAARQSHRPNYRLPQQQGYDRRRRDQKAPRERSGPPASVVTDGTVISSSASAISVDNVGHRMLSKMGWSPGAGLGASEGGIAKPIEAVMKRSRQGLGHEQSSGSS</sequence>
<evidence type="ECO:0000313" key="4">
    <source>
        <dbReference type="Proteomes" id="UP000749646"/>
    </source>
</evidence>
<dbReference type="PROSITE" id="PS50174">
    <property type="entry name" value="G_PATCH"/>
    <property type="match status" value="1"/>
</dbReference>
<dbReference type="EMBL" id="JAAAHW010010483">
    <property type="protein sequence ID" value="KAF9925476.1"/>
    <property type="molecule type" value="Genomic_DNA"/>
</dbReference>
<evidence type="ECO:0000259" key="2">
    <source>
        <dbReference type="PROSITE" id="PS50174"/>
    </source>
</evidence>
<accession>A0A9P6IIT6</accession>
<dbReference type="Pfam" id="PF01585">
    <property type="entry name" value="G-patch"/>
    <property type="match status" value="1"/>
</dbReference>
<name>A0A9P6IIT6_9FUNG</name>
<gene>
    <name evidence="3" type="primary">GPATCH2</name>
    <name evidence="3" type="ORF">BGZ65_007724</name>
</gene>
<dbReference type="InterPro" id="IPR051189">
    <property type="entry name" value="Splicing_assoc_domain"/>
</dbReference>
<dbReference type="GO" id="GO:0003676">
    <property type="term" value="F:nucleic acid binding"/>
    <property type="evidence" value="ECO:0007669"/>
    <property type="project" value="InterPro"/>
</dbReference>
<dbReference type="SMART" id="SM00443">
    <property type="entry name" value="G_patch"/>
    <property type="match status" value="1"/>
</dbReference>
<reference evidence="3" key="1">
    <citation type="journal article" date="2020" name="Fungal Divers.">
        <title>Resolving the Mortierellaceae phylogeny through synthesis of multi-gene phylogenetics and phylogenomics.</title>
        <authorList>
            <person name="Vandepol N."/>
            <person name="Liber J."/>
            <person name="Desiro A."/>
            <person name="Na H."/>
            <person name="Kennedy M."/>
            <person name="Barry K."/>
            <person name="Grigoriev I.V."/>
            <person name="Miller A.N."/>
            <person name="O'Donnell K."/>
            <person name="Stajich J.E."/>
            <person name="Bonito G."/>
        </authorList>
    </citation>
    <scope>NUCLEOTIDE SEQUENCE</scope>
    <source>
        <strain evidence="3">MES-2147</strain>
    </source>
</reference>
<evidence type="ECO:0000313" key="3">
    <source>
        <dbReference type="EMBL" id="KAF9925476.1"/>
    </source>
</evidence>
<comment type="caution">
    <text evidence="3">The sequence shown here is derived from an EMBL/GenBank/DDBJ whole genome shotgun (WGS) entry which is preliminary data.</text>
</comment>
<feature type="region of interest" description="Disordered" evidence="1">
    <location>
        <begin position="1"/>
        <end position="59"/>
    </location>
</feature>
<dbReference type="Proteomes" id="UP000749646">
    <property type="component" value="Unassembled WGS sequence"/>
</dbReference>
<protein>
    <submittedName>
        <fullName evidence="3">G patch domain-containing protein 2</fullName>
    </submittedName>
</protein>
<dbReference type="AlphaFoldDB" id="A0A9P6IIT6"/>
<dbReference type="OrthoDB" id="21470at2759"/>
<feature type="domain" description="G-patch" evidence="2">
    <location>
        <begin position="70"/>
        <end position="116"/>
    </location>
</feature>
<evidence type="ECO:0000256" key="1">
    <source>
        <dbReference type="SAM" id="MobiDB-lite"/>
    </source>
</evidence>
<proteinExistence type="predicted"/>
<dbReference type="PANTHER" id="PTHR14195">
    <property type="entry name" value="G PATCH DOMAIN CONTAINING PROTEIN 2"/>
    <property type="match status" value="1"/>
</dbReference>
<keyword evidence="4" id="KW-1185">Reference proteome</keyword>
<organism evidence="3 4">
    <name type="scientific">Modicella reniformis</name>
    <dbReference type="NCBI Taxonomy" id="1440133"/>
    <lineage>
        <taxon>Eukaryota</taxon>
        <taxon>Fungi</taxon>
        <taxon>Fungi incertae sedis</taxon>
        <taxon>Mucoromycota</taxon>
        <taxon>Mortierellomycotina</taxon>
        <taxon>Mortierellomycetes</taxon>
        <taxon>Mortierellales</taxon>
        <taxon>Mortierellaceae</taxon>
        <taxon>Modicella</taxon>
    </lineage>
</organism>
<feature type="compositionally biased region" description="Polar residues" evidence="1">
    <location>
        <begin position="1"/>
        <end position="11"/>
    </location>
</feature>